<feature type="transmembrane region" description="Helical" evidence="1">
    <location>
        <begin position="12"/>
        <end position="36"/>
    </location>
</feature>
<name>A0A0R1R9K4_9LACO</name>
<dbReference type="RefSeq" id="WP_017261136.1">
    <property type="nucleotide sequence ID" value="NZ_AUAW01000023.1"/>
</dbReference>
<dbReference type="STRING" id="1114972.FD35_GL001304"/>
<evidence type="ECO:0000313" key="2">
    <source>
        <dbReference type="EMBL" id="KRL53369.1"/>
    </source>
</evidence>
<evidence type="ECO:0000313" key="3">
    <source>
        <dbReference type="Proteomes" id="UP000051999"/>
    </source>
</evidence>
<gene>
    <name evidence="2" type="ORF">FD35_GL001304</name>
</gene>
<proteinExistence type="predicted"/>
<dbReference type="Proteomes" id="UP000051999">
    <property type="component" value="Unassembled WGS sequence"/>
</dbReference>
<keyword evidence="1" id="KW-0472">Membrane</keyword>
<reference evidence="2 3" key="1">
    <citation type="journal article" date="2015" name="Genome Announc.">
        <title>Expanding the biotechnology potential of lactobacilli through comparative genomics of 213 strains and associated genera.</title>
        <authorList>
            <person name="Sun Z."/>
            <person name="Harris H.M."/>
            <person name="McCann A."/>
            <person name="Guo C."/>
            <person name="Argimon S."/>
            <person name="Zhang W."/>
            <person name="Yang X."/>
            <person name="Jeffery I.B."/>
            <person name="Cooney J.C."/>
            <person name="Kagawa T.F."/>
            <person name="Liu W."/>
            <person name="Song Y."/>
            <person name="Salvetti E."/>
            <person name="Wrobel A."/>
            <person name="Rasinkangas P."/>
            <person name="Parkhill J."/>
            <person name="Rea M.C."/>
            <person name="O'Sullivan O."/>
            <person name="Ritari J."/>
            <person name="Douillard F.P."/>
            <person name="Paul Ross R."/>
            <person name="Yang R."/>
            <person name="Briner A.E."/>
            <person name="Felis G.E."/>
            <person name="de Vos W.M."/>
            <person name="Barrangou R."/>
            <person name="Klaenhammer T.R."/>
            <person name="Caufield P.W."/>
            <person name="Cui Y."/>
            <person name="Zhang H."/>
            <person name="O'Toole P.W."/>
        </authorList>
    </citation>
    <scope>NUCLEOTIDE SEQUENCE [LARGE SCALE GENOMIC DNA]</scope>
    <source>
        <strain evidence="2 3">DSM 15814</strain>
    </source>
</reference>
<dbReference type="OrthoDB" id="2304155at2"/>
<accession>A0A0R1R9K4</accession>
<evidence type="ECO:0000256" key="1">
    <source>
        <dbReference type="SAM" id="Phobius"/>
    </source>
</evidence>
<keyword evidence="1" id="KW-1133">Transmembrane helix</keyword>
<feature type="transmembrane region" description="Helical" evidence="1">
    <location>
        <begin position="42"/>
        <end position="59"/>
    </location>
</feature>
<protein>
    <submittedName>
        <fullName evidence="2">Uncharacterized protein</fullName>
    </submittedName>
</protein>
<sequence>MNQEWREQANAAVHGLLLWAAIINIFSGVVISLTMLTGGASFFVYTVTLIPAIVGVWELSKLNQLTDRWLANGSAFYQQGIISVIFASWVAAILLWIAGHRLQVIAANHRN</sequence>
<comment type="caution">
    <text evidence="2">The sequence shown here is derived from an EMBL/GenBank/DDBJ whole genome shotgun (WGS) entry which is preliminary data.</text>
</comment>
<dbReference type="PATRIC" id="fig|1114972.6.peg.1322"/>
<feature type="transmembrane region" description="Helical" evidence="1">
    <location>
        <begin position="80"/>
        <end position="99"/>
    </location>
</feature>
<organism evidence="2 3">
    <name type="scientific">Furfurilactobacillus rossiae DSM 15814</name>
    <dbReference type="NCBI Taxonomy" id="1114972"/>
    <lineage>
        <taxon>Bacteria</taxon>
        <taxon>Bacillati</taxon>
        <taxon>Bacillota</taxon>
        <taxon>Bacilli</taxon>
        <taxon>Lactobacillales</taxon>
        <taxon>Lactobacillaceae</taxon>
        <taxon>Furfurilactobacillus</taxon>
    </lineage>
</organism>
<dbReference type="AlphaFoldDB" id="A0A0R1R9K4"/>
<keyword evidence="3" id="KW-1185">Reference proteome</keyword>
<keyword evidence="1" id="KW-0812">Transmembrane</keyword>
<dbReference type="EMBL" id="AZFF01000020">
    <property type="protein sequence ID" value="KRL53369.1"/>
    <property type="molecule type" value="Genomic_DNA"/>
</dbReference>